<keyword evidence="5 7" id="KW-0573">Peptidoglycan synthesis</keyword>
<keyword evidence="6 7" id="KW-0961">Cell wall biogenesis/degradation</keyword>
<evidence type="ECO:0000313" key="9">
    <source>
        <dbReference type="EMBL" id="MEK8033704.1"/>
    </source>
</evidence>
<keyword evidence="10" id="KW-1185">Reference proteome</keyword>
<dbReference type="InterPro" id="IPR005490">
    <property type="entry name" value="LD_TPept_cat_dom"/>
</dbReference>
<dbReference type="SUPFAM" id="SSF141523">
    <property type="entry name" value="L,D-transpeptidase catalytic domain-like"/>
    <property type="match status" value="1"/>
</dbReference>
<gene>
    <name evidence="9" type="ORF">AACH06_23020</name>
</gene>
<dbReference type="Pfam" id="PF03734">
    <property type="entry name" value="YkuD"/>
    <property type="match status" value="1"/>
</dbReference>
<evidence type="ECO:0000256" key="4">
    <source>
        <dbReference type="ARBA" id="ARBA00022960"/>
    </source>
</evidence>
<dbReference type="RefSeq" id="WP_341428126.1">
    <property type="nucleotide sequence ID" value="NZ_JBBUTG010000019.1"/>
</dbReference>
<keyword evidence="3" id="KW-0808">Transferase</keyword>
<evidence type="ECO:0000256" key="6">
    <source>
        <dbReference type="ARBA" id="ARBA00023316"/>
    </source>
</evidence>
<dbReference type="EMBL" id="JBBUTG010000019">
    <property type="protein sequence ID" value="MEK8033704.1"/>
    <property type="molecule type" value="Genomic_DNA"/>
</dbReference>
<name>A0ABU9BX53_9BURK</name>
<evidence type="ECO:0000313" key="10">
    <source>
        <dbReference type="Proteomes" id="UP001371218"/>
    </source>
</evidence>
<dbReference type="PANTHER" id="PTHR36699:SF1">
    <property type="entry name" value="L,D-TRANSPEPTIDASE YAFK-RELATED"/>
    <property type="match status" value="1"/>
</dbReference>
<evidence type="ECO:0000256" key="2">
    <source>
        <dbReference type="ARBA" id="ARBA00005992"/>
    </source>
</evidence>
<comment type="similarity">
    <text evidence="2">Belongs to the YkuD family.</text>
</comment>
<protein>
    <submittedName>
        <fullName evidence="9">L,D-transpeptidase family protein</fullName>
    </submittedName>
</protein>
<accession>A0ABU9BX53</accession>
<sequence>MKMQTPTSPRKRRGAVVLGALGLLSLCMLSVHDSRVLGWWSREAHATAAPLAPSAASRVMRLADDLPTEPRVGLPEAALQGSPESRLMALYRLVGEGRLADALEGSTALLQKYPHFRLAQLLQADLLAARAAPLTTWGGGAPDRGDLAPLRDEALQRLAALRERPPTGAIPAEFVLLPPSQPYAIAVDASRSRLYLFENGAHGLTLIDDFYVSVGKQGVDKLIEGDQKTPLGLYFITGQIDRKALEDRFGVGALPLNYPNAYDRTRGRTGKGILLHGVPSSTYSRPPLDSDGCVVLANDDLMGLAARLPQRDTPVLIARHIEWRQPGANRQALESTRFMPTFERWRTARLAANADQLASFYPGTSSADAQLNLTRSRQRTASAPAPTAIDETSLISFRDDRELMVVTFREQALDNGERTEHLMRQYWGREGNDWRIVAEGQVH</sequence>
<keyword evidence="4 7" id="KW-0133">Cell shape</keyword>
<dbReference type="PROSITE" id="PS52029">
    <property type="entry name" value="LD_TPASE"/>
    <property type="match status" value="1"/>
</dbReference>
<dbReference type="Proteomes" id="UP001371218">
    <property type="component" value="Unassembled WGS sequence"/>
</dbReference>
<dbReference type="Gene3D" id="2.40.440.10">
    <property type="entry name" value="L,D-transpeptidase catalytic domain-like"/>
    <property type="match status" value="1"/>
</dbReference>
<evidence type="ECO:0000259" key="8">
    <source>
        <dbReference type="PROSITE" id="PS52029"/>
    </source>
</evidence>
<proteinExistence type="inferred from homology"/>
<organism evidence="9 10">
    <name type="scientific">Ideonella lacteola</name>
    <dbReference type="NCBI Taxonomy" id="2984193"/>
    <lineage>
        <taxon>Bacteria</taxon>
        <taxon>Pseudomonadati</taxon>
        <taxon>Pseudomonadota</taxon>
        <taxon>Betaproteobacteria</taxon>
        <taxon>Burkholderiales</taxon>
        <taxon>Sphaerotilaceae</taxon>
        <taxon>Ideonella</taxon>
    </lineage>
</organism>
<dbReference type="PANTHER" id="PTHR36699">
    <property type="entry name" value="LD-TRANSPEPTIDASE"/>
    <property type="match status" value="1"/>
</dbReference>
<evidence type="ECO:0000256" key="1">
    <source>
        <dbReference type="ARBA" id="ARBA00004752"/>
    </source>
</evidence>
<evidence type="ECO:0000256" key="5">
    <source>
        <dbReference type="ARBA" id="ARBA00022984"/>
    </source>
</evidence>
<feature type="active site" description="Nucleophile" evidence="7">
    <location>
        <position position="293"/>
    </location>
</feature>
<comment type="pathway">
    <text evidence="1 7">Cell wall biogenesis; peptidoglycan biosynthesis.</text>
</comment>
<reference evidence="9 10" key="1">
    <citation type="submission" date="2024-04" db="EMBL/GenBank/DDBJ databases">
        <title>Novel species of the genus Ideonella isolated from streams.</title>
        <authorList>
            <person name="Lu H."/>
        </authorList>
    </citation>
    <scope>NUCLEOTIDE SEQUENCE [LARGE SCALE GENOMIC DNA]</scope>
    <source>
        <strain evidence="9 10">DXS29W</strain>
    </source>
</reference>
<evidence type="ECO:0000256" key="7">
    <source>
        <dbReference type="PROSITE-ProRule" id="PRU01373"/>
    </source>
</evidence>
<dbReference type="CDD" id="cd16913">
    <property type="entry name" value="YkuD_like"/>
    <property type="match status" value="1"/>
</dbReference>
<dbReference type="InterPro" id="IPR038063">
    <property type="entry name" value="Transpep_catalytic_dom"/>
</dbReference>
<comment type="caution">
    <text evidence="9">The sequence shown here is derived from an EMBL/GenBank/DDBJ whole genome shotgun (WGS) entry which is preliminary data.</text>
</comment>
<evidence type="ECO:0000256" key="3">
    <source>
        <dbReference type="ARBA" id="ARBA00022679"/>
    </source>
</evidence>
<feature type="domain" description="L,D-TPase catalytic" evidence="8">
    <location>
        <begin position="183"/>
        <end position="318"/>
    </location>
</feature>
<feature type="active site" description="Proton donor/acceptor" evidence="7">
    <location>
        <position position="276"/>
    </location>
</feature>